<dbReference type="InterPro" id="IPR013328">
    <property type="entry name" value="6PGD_dom2"/>
</dbReference>
<dbReference type="SUPFAM" id="SSF48179">
    <property type="entry name" value="6-phosphogluconate dehydrogenase C-terminal domain-like"/>
    <property type="match status" value="1"/>
</dbReference>
<dbReference type="EC" id="1.1.1.8" evidence="8"/>
<comment type="subcellular location">
    <subcellularLocation>
        <location evidence="5">Glycosome</location>
    </subcellularLocation>
</comment>
<dbReference type="Gene3D" id="1.10.1040.10">
    <property type="entry name" value="N-(1-d-carboxylethyl)-l-norvaline Dehydrogenase, domain 2"/>
    <property type="match status" value="1"/>
</dbReference>
<keyword evidence="6" id="KW-0327">Glycosome</keyword>
<evidence type="ECO:0000256" key="3">
    <source>
        <dbReference type="ARBA" id="ARBA00023027"/>
    </source>
</evidence>
<gene>
    <name evidence="11" type="primary">GPD</name>
    <name evidence="11" type="ORF">Naga_100217g6</name>
</gene>
<evidence type="ECO:0000256" key="2">
    <source>
        <dbReference type="ARBA" id="ARBA00023002"/>
    </source>
</evidence>
<comment type="similarity">
    <text evidence="1 7">Belongs to the NAD-dependent glycerol-3-phosphate dehydrogenase family.</text>
</comment>
<dbReference type="InterPro" id="IPR006168">
    <property type="entry name" value="G3P_DH_NAD-dep"/>
</dbReference>
<dbReference type="PROSITE" id="PS00957">
    <property type="entry name" value="NAD_G3PDH"/>
    <property type="match status" value="1"/>
</dbReference>
<dbReference type="GO" id="GO:0005829">
    <property type="term" value="C:cytosol"/>
    <property type="evidence" value="ECO:0007669"/>
    <property type="project" value="TreeGrafter"/>
</dbReference>
<evidence type="ECO:0000256" key="4">
    <source>
        <dbReference type="ARBA" id="ARBA00048683"/>
    </source>
</evidence>
<evidence type="ECO:0000313" key="12">
    <source>
        <dbReference type="Proteomes" id="UP000019335"/>
    </source>
</evidence>
<sequence length="429" mass="46284">MSPTFRRRHSNAPFKLQIFMVKFLAVVALLGCCCLHGVASGTPPHAAFVPRASTKSLGNRLAKAPQARREQTIMQLSARRSRSMRPLPYPVRFAVLGGGSFGLALASVLGKKSIPVTILVRKEEVAEHINLHHRHPTYLSDIALAPSIRATVQPEEALRDASFIIHAVPVQYSRKFLEDIAPHVPKNTPIISTSKGIETGTLCMMQDILLETLGPNRETAYLSGPSFAREIALGLVTAVVAASESEALANEICDIMGCNYFRVFTSTDVVGVEVGGAVKNVIAIAAGMCEGLGLGTNAMAALVTRGCNEMQRLALSLGARPSTLTGLSGVGDTFGTCFGPLSRNRNLGVRLGKGERLENILGSSTEVAEGHATAFSLVQLIEKTNRAYRRELEFPIIYGVKEILEGKRTPAEGLRDLMAMPVRVEMWNL</sequence>
<dbReference type="InterPro" id="IPR008927">
    <property type="entry name" value="6-PGluconate_DH-like_C_sf"/>
</dbReference>
<comment type="caution">
    <text evidence="11">The sequence shown here is derived from an EMBL/GenBank/DDBJ whole genome shotgun (WGS) entry which is preliminary data.</text>
</comment>
<evidence type="ECO:0000256" key="6">
    <source>
        <dbReference type="ARBA" id="ARBA00084116"/>
    </source>
</evidence>
<dbReference type="FunFam" id="1.10.1040.10:FF:000001">
    <property type="entry name" value="Glycerol-3-phosphate dehydrogenase [NAD(P)+]"/>
    <property type="match status" value="1"/>
</dbReference>
<dbReference type="PANTHER" id="PTHR11728">
    <property type="entry name" value="GLYCEROL-3-PHOSPHATE DEHYDROGENASE"/>
    <property type="match status" value="1"/>
</dbReference>
<dbReference type="PANTHER" id="PTHR11728:SF1">
    <property type="entry name" value="GLYCEROL-3-PHOSPHATE DEHYDROGENASE [NAD(+)] 2, CHLOROPLASTIC"/>
    <property type="match status" value="1"/>
</dbReference>
<dbReference type="PRINTS" id="PR00077">
    <property type="entry name" value="GPDHDRGNASE"/>
</dbReference>
<dbReference type="Pfam" id="PF07479">
    <property type="entry name" value="NAD_Gly3P_dh_C"/>
    <property type="match status" value="1"/>
</dbReference>
<comment type="catalytic activity">
    <reaction evidence="4 8">
        <text>sn-glycerol 3-phosphate + NAD(+) = dihydroxyacetone phosphate + NADH + H(+)</text>
        <dbReference type="Rhea" id="RHEA:11092"/>
        <dbReference type="ChEBI" id="CHEBI:15378"/>
        <dbReference type="ChEBI" id="CHEBI:57540"/>
        <dbReference type="ChEBI" id="CHEBI:57597"/>
        <dbReference type="ChEBI" id="CHEBI:57642"/>
        <dbReference type="ChEBI" id="CHEBI:57945"/>
        <dbReference type="EC" id="1.1.1.8"/>
    </reaction>
</comment>
<keyword evidence="12" id="KW-1185">Reference proteome</keyword>
<reference evidence="11 12" key="1">
    <citation type="journal article" date="2014" name="Mol. Plant">
        <title>Chromosome Scale Genome Assembly and Transcriptome Profiling of Nannochloropsis gaditana in Nitrogen Depletion.</title>
        <authorList>
            <person name="Corteggiani Carpinelli E."/>
            <person name="Telatin A."/>
            <person name="Vitulo N."/>
            <person name="Forcato C."/>
            <person name="D'Angelo M."/>
            <person name="Schiavon R."/>
            <person name="Vezzi A."/>
            <person name="Giacometti G.M."/>
            <person name="Morosinotto T."/>
            <person name="Valle G."/>
        </authorList>
    </citation>
    <scope>NUCLEOTIDE SEQUENCE [LARGE SCALE GENOMIC DNA]</scope>
    <source>
        <strain evidence="11 12">B-31</strain>
    </source>
</reference>
<evidence type="ECO:0000256" key="1">
    <source>
        <dbReference type="ARBA" id="ARBA00011009"/>
    </source>
</evidence>
<dbReference type="Proteomes" id="UP000019335">
    <property type="component" value="Chromosome 14"/>
</dbReference>
<dbReference type="EMBL" id="AZIL01001308">
    <property type="protein sequence ID" value="EWM24210.1"/>
    <property type="molecule type" value="Genomic_DNA"/>
</dbReference>
<dbReference type="SUPFAM" id="SSF51735">
    <property type="entry name" value="NAD(P)-binding Rossmann-fold domains"/>
    <property type="match status" value="1"/>
</dbReference>
<dbReference type="GO" id="GO:0051287">
    <property type="term" value="F:NAD binding"/>
    <property type="evidence" value="ECO:0007669"/>
    <property type="project" value="UniProtKB-UniRule"/>
</dbReference>
<evidence type="ECO:0000256" key="5">
    <source>
        <dbReference type="ARBA" id="ARBA00060503"/>
    </source>
</evidence>
<dbReference type="GO" id="GO:0046168">
    <property type="term" value="P:glycerol-3-phosphate catabolic process"/>
    <property type="evidence" value="ECO:0007669"/>
    <property type="project" value="UniProtKB-UniRule"/>
</dbReference>
<dbReference type="FunFam" id="3.40.50.720:FF:000019">
    <property type="entry name" value="Glycerol-3-phosphate dehydrogenase [NAD(P)+]"/>
    <property type="match status" value="1"/>
</dbReference>
<dbReference type="Gene3D" id="3.40.50.720">
    <property type="entry name" value="NAD(P)-binding Rossmann-like Domain"/>
    <property type="match status" value="1"/>
</dbReference>
<dbReference type="GO" id="GO:0020015">
    <property type="term" value="C:glycosome"/>
    <property type="evidence" value="ECO:0007669"/>
    <property type="project" value="UniProtKB-SubCell"/>
</dbReference>
<feature type="domain" description="Glycerol-3-phosphate dehydrogenase NAD-dependent C-terminal" evidence="10">
    <location>
        <begin position="268"/>
        <end position="412"/>
    </location>
</feature>
<evidence type="ECO:0000313" key="11">
    <source>
        <dbReference type="EMBL" id="EWM24210.1"/>
    </source>
</evidence>
<dbReference type="Pfam" id="PF01210">
    <property type="entry name" value="NAD_Gly3P_dh_N"/>
    <property type="match status" value="1"/>
</dbReference>
<protein>
    <recommendedName>
        <fullName evidence="8">Glycerol-3-phosphate dehydrogenase [NAD(+)]</fullName>
        <ecNumber evidence="8">1.1.1.8</ecNumber>
    </recommendedName>
</protein>
<feature type="domain" description="Glycerol-3-phosphate dehydrogenase NAD-dependent N-terminal" evidence="9">
    <location>
        <begin position="94"/>
        <end position="248"/>
    </location>
</feature>
<dbReference type="AlphaFoldDB" id="W7TAY6"/>
<evidence type="ECO:0000259" key="9">
    <source>
        <dbReference type="Pfam" id="PF01210"/>
    </source>
</evidence>
<dbReference type="NCBIfam" id="NF000940">
    <property type="entry name" value="PRK00094.1-2"/>
    <property type="match status" value="1"/>
</dbReference>
<accession>W7TAY6</accession>
<name>W7TAY6_9STRA</name>
<evidence type="ECO:0000256" key="8">
    <source>
        <dbReference type="RuleBase" id="RU361243"/>
    </source>
</evidence>
<dbReference type="InterPro" id="IPR011128">
    <property type="entry name" value="G3P_DH_NAD-dep_N"/>
</dbReference>
<keyword evidence="2 7" id="KW-0560">Oxidoreductase</keyword>
<dbReference type="NCBIfam" id="NF000942">
    <property type="entry name" value="PRK00094.1-4"/>
    <property type="match status" value="1"/>
</dbReference>
<dbReference type="InterPro" id="IPR006109">
    <property type="entry name" value="G3P_DH_NAD-dep_C"/>
</dbReference>
<keyword evidence="3 7" id="KW-0520">NAD</keyword>
<dbReference type="InterPro" id="IPR036291">
    <property type="entry name" value="NAD(P)-bd_dom_sf"/>
</dbReference>
<evidence type="ECO:0000256" key="7">
    <source>
        <dbReference type="RuleBase" id="RU000437"/>
    </source>
</evidence>
<organism evidence="11 12">
    <name type="scientific">Nannochloropsis gaditana</name>
    <dbReference type="NCBI Taxonomy" id="72520"/>
    <lineage>
        <taxon>Eukaryota</taxon>
        <taxon>Sar</taxon>
        <taxon>Stramenopiles</taxon>
        <taxon>Ochrophyta</taxon>
        <taxon>Eustigmatophyceae</taxon>
        <taxon>Eustigmatales</taxon>
        <taxon>Monodopsidaceae</taxon>
        <taxon>Nannochloropsis</taxon>
    </lineage>
</organism>
<evidence type="ECO:0000259" key="10">
    <source>
        <dbReference type="Pfam" id="PF07479"/>
    </source>
</evidence>
<dbReference type="GO" id="GO:0141152">
    <property type="term" value="F:glycerol-3-phosphate dehydrogenase (NAD+) activity"/>
    <property type="evidence" value="ECO:0007669"/>
    <property type="project" value="UniProtKB-UniRule"/>
</dbReference>
<proteinExistence type="inferred from homology"/>
<dbReference type="HAMAP" id="MF_00394">
    <property type="entry name" value="NAD_Glyc3P_dehydrog"/>
    <property type="match status" value="1"/>
</dbReference>
<dbReference type="GO" id="GO:0005975">
    <property type="term" value="P:carbohydrate metabolic process"/>
    <property type="evidence" value="ECO:0007669"/>
    <property type="project" value="InterPro"/>
</dbReference>
<dbReference type="OrthoDB" id="10263760at2759"/>